<dbReference type="RefSeq" id="XP_034261414.1">
    <property type="nucleotide sequence ID" value="XM_034405523.2"/>
</dbReference>
<organism evidence="6 7">
    <name type="scientific">Pantherophis guttatus</name>
    <name type="common">Corn snake</name>
    <name type="synonym">Elaphe guttata</name>
    <dbReference type="NCBI Taxonomy" id="94885"/>
    <lineage>
        <taxon>Eukaryota</taxon>
        <taxon>Metazoa</taxon>
        <taxon>Chordata</taxon>
        <taxon>Craniata</taxon>
        <taxon>Vertebrata</taxon>
        <taxon>Euteleostomi</taxon>
        <taxon>Lepidosauria</taxon>
        <taxon>Squamata</taxon>
        <taxon>Bifurcata</taxon>
        <taxon>Unidentata</taxon>
        <taxon>Episquamata</taxon>
        <taxon>Toxicofera</taxon>
        <taxon>Serpentes</taxon>
        <taxon>Colubroidea</taxon>
        <taxon>Colubridae</taxon>
        <taxon>Colubrinae</taxon>
        <taxon>Pantherophis</taxon>
    </lineage>
</organism>
<name>A0A6P9AVU2_PANGU</name>
<dbReference type="Gene3D" id="2.10.70.10">
    <property type="entry name" value="Complement Module, domain 1"/>
    <property type="match status" value="1"/>
</dbReference>
<dbReference type="GeneID" id="117657390"/>
<dbReference type="PANTHER" id="PTHR10500">
    <property type="entry name" value="BETA-MICROSEMINOPROTEIN"/>
    <property type="match status" value="1"/>
</dbReference>
<keyword evidence="5" id="KW-0732">Signal</keyword>
<dbReference type="Proteomes" id="UP001652622">
    <property type="component" value="Unplaced"/>
</dbReference>
<keyword evidence="4" id="KW-1015">Disulfide bond</keyword>
<dbReference type="InParanoid" id="A0A6P9AVU2"/>
<evidence type="ECO:0000256" key="5">
    <source>
        <dbReference type="SAM" id="SignalP"/>
    </source>
</evidence>
<comment type="subcellular location">
    <subcellularLocation>
        <location evidence="1">Secreted</location>
    </subcellularLocation>
</comment>
<protein>
    <submittedName>
        <fullName evidence="7">Small serum protein 5-like</fullName>
    </submittedName>
</protein>
<keyword evidence="3" id="KW-0964">Secreted</keyword>
<evidence type="ECO:0000313" key="7">
    <source>
        <dbReference type="RefSeq" id="XP_034261414.1"/>
    </source>
</evidence>
<proteinExistence type="inferred from homology"/>
<dbReference type="AlphaFoldDB" id="A0A6P9AVU2"/>
<evidence type="ECO:0000256" key="1">
    <source>
        <dbReference type="ARBA" id="ARBA00004613"/>
    </source>
</evidence>
<keyword evidence="6" id="KW-1185">Reference proteome</keyword>
<feature type="chain" id="PRO_5027709523" evidence="5">
    <location>
        <begin position="20"/>
        <end position="80"/>
    </location>
</feature>
<evidence type="ECO:0000256" key="2">
    <source>
        <dbReference type="ARBA" id="ARBA00010352"/>
    </source>
</evidence>
<accession>A0A6P9AVU2</accession>
<gene>
    <name evidence="7" type="primary">LOC117657390</name>
</gene>
<evidence type="ECO:0000313" key="6">
    <source>
        <dbReference type="Proteomes" id="UP001652622"/>
    </source>
</evidence>
<dbReference type="PANTHER" id="PTHR10500:SF7">
    <property type="entry name" value="BETA-MICROSEMINOPROTEIN"/>
    <property type="match status" value="1"/>
</dbReference>
<dbReference type="KEGG" id="pgut:117657390"/>
<reference evidence="7" key="1">
    <citation type="submission" date="2025-08" db="UniProtKB">
        <authorList>
            <consortium name="RefSeq"/>
        </authorList>
    </citation>
    <scope>IDENTIFICATION</scope>
    <source>
        <tissue evidence="7">Blood</tissue>
    </source>
</reference>
<sequence>MKVFFSLIIFSLMLATCQGACLRIPFQAEFENGKPVRPNTCLDRLDGRKHLIGSTWNTANCLRCSCSKYGLGCCQRFVGC</sequence>
<dbReference type="Pfam" id="PF05825">
    <property type="entry name" value="PSP94"/>
    <property type="match status" value="1"/>
</dbReference>
<evidence type="ECO:0000256" key="3">
    <source>
        <dbReference type="ARBA" id="ARBA00022525"/>
    </source>
</evidence>
<evidence type="ECO:0000256" key="4">
    <source>
        <dbReference type="ARBA" id="ARBA00023157"/>
    </source>
</evidence>
<comment type="similarity">
    <text evidence="2">Belongs to the beta-microseminoprotein family.</text>
</comment>
<dbReference type="GO" id="GO:0005576">
    <property type="term" value="C:extracellular region"/>
    <property type="evidence" value="ECO:0007669"/>
    <property type="project" value="UniProtKB-SubCell"/>
</dbReference>
<feature type="signal peptide" evidence="5">
    <location>
        <begin position="1"/>
        <end position="19"/>
    </location>
</feature>
<dbReference type="InterPro" id="IPR008735">
    <property type="entry name" value="PSP94"/>
</dbReference>